<evidence type="ECO:0000313" key="13">
    <source>
        <dbReference type="EMBL" id="LAA03546.1"/>
    </source>
</evidence>
<proteinExistence type="evidence at transcript level"/>
<dbReference type="GO" id="GO:0032259">
    <property type="term" value="P:methylation"/>
    <property type="evidence" value="ECO:0007669"/>
    <property type="project" value="UniProtKB-KW"/>
</dbReference>
<comment type="catalytic activity">
    <reaction evidence="11">
        <text>4-demethyl-7-[(3S)-3-amino-3-carboxypropyl]wyosine(37) in tRNA(Phe) + S-adenosyl-L-methionine = 7-[(3S)-3-amino-3-carboxypropyl]wyosine(37) in tRNA(Phe) + S-adenosyl-L-homocysteine + H(+)</text>
        <dbReference type="Rhea" id="RHEA:36635"/>
        <dbReference type="Rhea" id="RHEA-COMP:10378"/>
        <dbReference type="Rhea" id="RHEA-COMP:10379"/>
        <dbReference type="ChEBI" id="CHEBI:15378"/>
        <dbReference type="ChEBI" id="CHEBI:57856"/>
        <dbReference type="ChEBI" id="CHEBI:59789"/>
        <dbReference type="ChEBI" id="CHEBI:73543"/>
        <dbReference type="ChEBI" id="CHEBI:73550"/>
        <dbReference type="EC" id="2.1.1.282"/>
    </reaction>
</comment>
<keyword evidence="8" id="KW-0819">tRNA processing</keyword>
<dbReference type="PANTHER" id="PTHR48418:SF1">
    <property type="entry name" value="TRNA WYBUTOSINE-SYNTHESIZING PROTEIN 3"/>
    <property type="match status" value="1"/>
</dbReference>
<evidence type="ECO:0000256" key="7">
    <source>
        <dbReference type="ARBA" id="ARBA00022691"/>
    </source>
</evidence>
<dbReference type="EMBL" id="IAAA01018439">
    <property type="protein sequence ID" value="LAA03546.1"/>
    <property type="molecule type" value="mRNA"/>
</dbReference>
<evidence type="ECO:0000256" key="4">
    <source>
        <dbReference type="ARBA" id="ARBA00016536"/>
    </source>
</evidence>
<dbReference type="Gene3D" id="3.30.1960.10">
    <property type="entry name" value="tRNA wybutosine-synthesizing-like"/>
    <property type="match status" value="1"/>
</dbReference>
<dbReference type="GO" id="GO:0008033">
    <property type="term" value="P:tRNA processing"/>
    <property type="evidence" value="ECO:0007669"/>
    <property type="project" value="UniProtKB-KW"/>
</dbReference>
<evidence type="ECO:0000259" key="12">
    <source>
        <dbReference type="Pfam" id="PF02676"/>
    </source>
</evidence>
<feature type="domain" description="tRNA wybutosine-synthesizing protein" evidence="12">
    <location>
        <begin position="6"/>
        <end position="185"/>
    </location>
</feature>
<organism evidence="13">
    <name type="scientific">Parasteatoda tepidariorum</name>
    <name type="common">Common house spider</name>
    <name type="synonym">Achaearanea tepidariorum</name>
    <dbReference type="NCBI Taxonomy" id="114398"/>
    <lineage>
        <taxon>Eukaryota</taxon>
        <taxon>Metazoa</taxon>
        <taxon>Ecdysozoa</taxon>
        <taxon>Arthropoda</taxon>
        <taxon>Chelicerata</taxon>
        <taxon>Arachnida</taxon>
        <taxon>Araneae</taxon>
        <taxon>Araneomorphae</taxon>
        <taxon>Entelegynae</taxon>
        <taxon>Araneoidea</taxon>
        <taxon>Theridiidae</taxon>
        <taxon>Parasteatoda</taxon>
    </lineage>
</organism>
<comment type="function">
    <text evidence="9">Probable S-adenosyl-L-methionine-dependent methyltransferase that acts as a component of the wybutosine biosynthesis pathway. Wybutosine is a hyper modified guanosine with a tricyclic base found at the 3'-position adjacent to the anticodon of eukaryotic phenylalanine tRNA.</text>
</comment>
<dbReference type="InterPro" id="IPR036602">
    <property type="entry name" value="tRNA_yW-synthesising-like_sf"/>
</dbReference>
<dbReference type="Pfam" id="PF02676">
    <property type="entry name" value="TYW3"/>
    <property type="match status" value="1"/>
</dbReference>
<evidence type="ECO:0000256" key="1">
    <source>
        <dbReference type="ARBA" id="ARBA00004797"/>
    </source>
</evidence>
<evidence type="ECO:0000256" key="9">
    <source>
        <dbReference type="ARBA" id="ARBA00025378"/>
    </source>
</evidence>
<reference evidence="13" key="1">
    <citation type="journal article" date="2016" name="Mol. Ecol. Resour.">
        <title>Evaluation of the impact of RNA preservation methods of spiders for de novo transcriptome assembly.</title>
        <authorList>
            <person name="Kono N."/>
            <person name="Nakamura H."/>
            <person name="Ito Y."/>
            <person name="Tomita M."/>
            <person name="Arakawa K."/>
        </authorList>
    </citation>
    <scope>NUCLEOTIDE SEQUENCE</scope>
    <source>
        <tissue evidence="13">Whole body</tissue>
    </source>
</reference>
<dbReference type="GO" id="GO:0008168">
    <property type="term" value="F:methyltransferase activity"/>
    <property type="evidence" value="ECO:0007669"/>
    <property type="project" value="UniProtKB-KW"/>
</dbReference>
<evidence type="ECO:0000256" key="3">
    <source>
        <dbReference type="ARBA" id="ARBA00012750"/>
    </source>
</evidence>
<dbReference type="InterPro" id="IPR003827">
    <property type="entry name" value="tRNA_yW-synthesising"/>
</dbReference>
<name>A0A2L2Y5T4_PARTP</name>
<dbReference type="OrthoDB" id="6413640at2759"/>
<dbReference type="UniPathway" id="UPA00375"/>
<dbReference type="SUPFAM" id="SSF111278">
    <property type="entry name" value="SSo0622-like"/>
    <property type="match status" value="1"/>
</dbReference>
<evidence type="ECO:0000256" key="5">
    <source>
        <dbReference type="ARBA" id="ARBA00022603"/>
    </source>
</evidence>
<sequence length="233" mass="26184">MAFLNQKKMYLEKIDLSRKSSIDEHILELVKFINNLESYVTTSSCSGRIIVFTNSEQKKKGCNWLFVSHGIVSSENIEEALNSHSGSAVLKFEPFVMHVRCSSIESAQKLHTCSLESGFRNSGLTMNKKGGIVLAIRNTLSLEVPLSCEGKSLVSSEYITHVVSICNEKMEENWRRTEKLFTSLKTLSCKLNENCANSEKNSSMLEEDFSEEDQSSKYCKENSCNASDDFVVS</sequence>
<keyword evidence="5" id="KW-0489">Methyltransferase</keyword>
<dbReference type="EC" id="2.1.1.282" evidence="3"/>
<evidence type="ECO:0000256" key="8">
    <source>
        <dbReference type="ARBA" id="ARBA00022694"/>
    </source>
</evidence>
<evidence type="ECO:0000256" key="11">
    <source>
        <dbReference type="ARBA" id="ARBA00049202"/>
    </source>
</evidence>
<accession>A0A2L2Y5T4</accession>
<dbReference type="PANTHER" id="PTHR48418">
    <property type="entry name" value="TRNA WYBUTOSINE-SYNTHESIZING PROTEIN 3"/>
    <property type="match status" value="1"/>
</dbReference>
<keyword evidence="7" id="KW-0949">S-adenosyl-L-methionine</keyword>
<evidence type="ECO:0000256" key="10">
    <source>
        <dbReference type="ARBA" id="ARBA00030554"/>
    </source>
</evidence>
<keyword evidence="6" id="KW-0808">Transferase</keyword>
<protein>
    <recommendedName>
        <fullName evidence="4">tRNA wybutosine-synthesizing protein 3 homolog</fullName>
        <ecNumber evidence="3">2.1.1.282</ecNumber>
    </recommendedName>
    <alternativeName>
        <fullName evidence="10">tRNA(Phe) 7-((3-amino-3-carboxypropyl)-4-demethylwyosine(37)-N(4))-methyltransferase</fullName>
    </alternativeName>
</protein>
<comment type="pathway">
    <text evidence="1">tRNA modification; wybutosine-tRNA(Phe) biosynthesis.</text>
</comment>
<dbReference type="AlphaFoldDB" id="A0A2L2Y5T4"/>
<evidence type="ECO:0000256" key="6">
    <source>
        <dbReference type="ARBA" id="ARBA00022679"/>
    </source>
</evidence>
<comment type="similarity">
    <text evidence="2">Belongs to the TYW3 family.</text>
</comment>
<evidence type="ECO:0000256" key="2">
    <source>
        <dbReference type="ARBA" id="ARBA00008569"/>
    </source>
</evidence>